<organism evidence="2 3">
    <name type="scientific">Thalassiosira oceanica</name>
    <name type="common">Marine diatom</name>
    <dbReference type="NCBI Taxonomy" id="159749"/>
    <lineage>
        <taxon>Eukaryota</taxon>
        <taxon>Sar</taxon>
        <taxon>Stramenopiles</taxon>
        <taxon>Ochrophyta</taxon>
        <taxon>Bacillariophyta</taxon>
        <taxon>Coscinodiscophyceae</taxon>
        <taxon>Thalassiosirophycidae</taxon>
        <taxon>Thalassiosirales</taxon>
        <taxon>Thalassiosiraceae</taxon>
        <taxon>Thalassiosira</taxon>
    </lineage>
</organism>
<proteinExistence type="predicted"/>
<evidence type="ECO:0000313" key="3">
    <source>
        <dbReference type="Proteomes" id="UP000266841"/>
    </source>
</evidence>
<evidence type="ECO:0000313" key="2">
    <source>
        <dbReference type="EMBL" id="EJK56231.1"/>
    </source>
</evidence>
<sequence length="86" mass="8997">QSVASTTTGKDTMGTSDIGTFELGDDDDSRTIQQVYHASDPIPTANMVKFKHTAAAAAHNSTLVESVDLRDRASADVGSQPSEGQS</sequence>
<protein>
    <submittedName>
        <fullName evidence="2">Uncharacterized protein</fullName>
    </submittedName>
</protein>
<feature type="compositionally biased region" description="Polar residues" evidence="1">
    <location>
        <begin position="1"/>
        <end position="18"/>
    </location>
</feature>
<keyword evidence="3" id="KW-1185">Reference proteome</keyword>
<reference evidence="2 3" key="1">
    <citation type="journal article" date="2012" name="Genome Biol.">
        <title>Genome and low-iron response of an oceanic diatom adapted to chronic iron limitation.</title>
        <authorList>
            <person name="Lommer M."/>
            <person name="Specht M."/>
            <person name="Roy A.S."/>
            <person name="Kraemer L."/>
            <person name="Andreson R."/>
            <person name="Gutowska M.A."/>
            <person name="Wolf J."/>
            <person name="Bergner S.V."/>
            <person name="Schilhabel M.B."/>
            <person name="Klostermeier U.C."/>
            <person name="Beiko R.G."/>
            <person name="Rosenstiel P."/>
            <person name="Hippler M."/>
            <person name="Laroche J."/>
        </authorList>
    </citation>
    <scope>NUCLEOTIDE SEQUENCE [LARGE SCALE GENOMIC DNA]</scope>
    <source>
        <strain evidence="2 3">CCMP1005</strain>
    </source>
</reference>
<dbReference type="Proteomes" id="UP000266841">
    <property type="component" value="Unassembled WGS sequence"/>
</dbReference>
<dbReference type="EMBL" id="AGNL01032059">
    <property type="protein sequence ID" value="EJK56231.1"/>
    <property type="molecule type" value="Genomic_DNA"/>
</dbReference>
<dbReference type="AlphaFoldDB" id="K0S5R6"/>
<gene>
    <name evidence="2" type="ORF">THAOC_23925</name>
</gene>
<name>K0S5R6_THAOC</name>
<accession>K0S5R6</accession>
<feature type="region of interest" description="Disordered" evidence="1">
    <location>
        <begin position="1"/>
        <end position="26"/>
    </location>
</feature>
<comment type="caution">
    <text evidence="2">The sequence shown here is derived from an EMBL/GenBank/DDBJ whole genome shotgun (WGS) entry which is preliminary data.</text>
</comment>
<feature type="non-terminal residue" evidence="2">
    <location>
        <position position="1"/>
    </location>
</feature>
<evidence type="ECO:0000256" key="1">
    <source>
        <dbReference type="SAM" id="MobiDB-lite"/>
    </source>
</evidence>